<dbReference type="PATRIC" id="fig|629263.4.peg.5157"/>
<comment type="caution">
    <text evidence="1">The sequence shown here is derived from an EMBL/GenBank/DDBJ whole genome shotgun (WGS) entry which is preliminary data.</text>
</comment>
<sequence>MRIKDAFGGMATLSVVAEGQKEQWLWWAVCTSREPGMQKVKV</sequence>
<protein>
    <submittedName>
        <fullName evidence="1">Uncharacterized protein</fullName>
    </submittedName>
</protein>
<proteinExistence type="predicted"/>
<dbReference type="HOGENOM" id="CLU_3256674_0_0_6"/>
<dbReference type="BioCyc" id="PSYR629263:G11X0-5873-MONOMER"/>
<keyword evidence="2" id="KW-1185">Reference proteome</keyword>
<accession>F3GI35</accession>
<name>F3GI35_PSESJ</name>
<dbReference type="EMBL" id="AEAI01001753">
    <property type="protein sequence ID" value="EGH46738.1"/>
    <property type="molecule type" value="Genomic_DNA"/>
</dbReference>
<dbReference type="Proteomes" id="UP000004986">
    <property type="component" value="Unassembled WGS sequence"/>
</dbReference>
<gene>
    <name evidence="1" type="ORF">PSYPI_32348</name>
</gene>
<reference evidence="1 2" key="1">
    <citation type="journal article" date="2011" name="PLoS Pathog.">
        <title>Dynamic evolution of pathogenicity revealed by sequencing and comparative genomics of 19 Pseudomonas syringae isolates.</title>
        <authorList>
            <person name="Baltrus D.A."/>
            <person name="Nishimura M.T."/>
            <person name="Romanchuk A."/>
            <person name="Chang J.H."/>
            <person name="Mukhtar M.S."/>
            <person name="Cherkis K."/>
            <person name="Roach J."/>
            <person name="Grant S.R."/>
            <person name="Jones C.D."/>
            <person name="Dangl J.L."/>
        </authorList>
    </citation>
    <scope>NUCLEOTIDE SEQUENCE [LARGE SCALE GENOMIC DNA]</scope>
    <source>
        <strain evidence="1 2">1704B</strain>
    </source>
</reference>
<organism evidence="1 2">
    <name type="scientific">Pseudomonas syringae pv. pisi str. 1704B</name>
    <dbReference type="NCBI Taxonomy" id="629263"/>
    <lineage>
        <taxon>Bacteria</taxon>
        <taxon>Pseudomonadati</taxon>
        <taxon>Pseudomonadota</taxon>
        <taxon>Gammaproteobacteria</taxon>
        <taxon>Pseudomonadales</taxon>
        <taxon>Pseudomonadaceae</taxon>
        <taxon>Pseudomonas</taxon>
        <taxon>Pseudomonas syringae</taxon>
    </lineage>
</organism>
<evidence type="ECO:0000313" key="2">
    <source>
        <dbReference type="Proteomes" id="UP000004986"/>
    </source>
</evidence>
<evidence type="ECO:0000313" key="1">
    <source>
        <dbReference type="EMBL" id="EGH46738.1"/>
    </source>
</evidence>
<dbReference type="AlphaFoldDB" id="F3GI35"/>